<feature type="compositionally biased region" description="Polar residues" evidence="1">
    <location>
        <begin position="188"/>
        <end position="202"/>
    </location>
</feature>
<organism evidence="3 4">
    <name type="scientific">Digitaria exilis</name>
    <dbReference type="NCBI Taxonomy" id="1010633"/>
    <lineage>
        <taxon>Eukaryota</taxon>
        <taxon>Viridiplantae</taxon>
        <taxon>Streptophyta</taxon>
        <taxon>Embryophyta</taxon>
        <taxon>Tracheophyta</taxon>
        <taxon>Spermatophyta</taxon>
        <taxon>Magnoliopsida</taxon>
        <taxon>Liliopsida</taxon>
        <taxon>Poales</taxon>
        <taxon>Poaceae</taxon>
        <taxon>PACMAD clade</taxon>
        <taxon>Panicoideae</taxon>
        <taxon>Panicodae</taxon>
        <taxon>Paniceae</taxon>
        <taxon>Anthephorinae</taxon>
        <taxon>Digitaria</taxon>
    </lineage>
</organism>
<dbReference type="OrthoDB" id="696629at2759"/>
<evidence type="ECO:0000313" key="3">
    <source>
        <dbReference type="EMBL" id="KAF8751341.1"/>
    </source>
</evidence>
<feature type="compositionally biased region" description="Basic and acidic residues" evidence="1">
    <location>
        <begin position="207"/>
        <end position="217"/>
    </location>
</feature>
<feature type="region of interest" description="Disordered" evidence="1">
    <location>
        <begin position="298"/>
        <end position="327"/>
    </location>
</feature>
<sequence>MADHPLRRWKPFLAAFGAIDAAIEAAGPDISRDEFRRARCVLVERLCDASGEDERDELCGHLDTAMVQSLLTLQMVPVAPAMLARTELVPAVRALKWHECEQVRALAEDIVCRWRATVEGDLVKVRAATAKLAQIESTSPAAAIGNVQFQSEHDANTEAGKNKVTTTVLVDDTDRVESTKISDRLVSKSTSQVTTASISRNRPSSKKVLEPRSKETAHGVATTTRSVRVESTKVSAALPRTTAALRVSGSSGSDNRGVSSCIDGKIEASKRRLREGYREEEDAKRQRKIQVIKAPDMVVVKDNRKQHPIMRERSRVRCASSVKVRRG</sequence>
<evidence type="ECO:0000313" key="4">
    <source>
        <dbReference type="Proteomes" id="UP000636709"/>
    </source>
</evidence>
<name>A0A835FFH5_9POAL</name>
<feature type="domain" description="TFIIS N-terminal" evidence="2">
    <location>
        <begin position="70"/>
        <end position="118"/>
    </location>
</feature>
<dbReference type="PANTHER" id="PTHR47853">
    <property type="entry name" value="EXPRESSED PROTEIN"/>
    <property type="match status" value="1"/>
</dbReference>
<dbReference type="Gene3D" id="1.20.930.10">
    <property type="entry name" value="Conserved domain common to transcription factors TFIIS, elongin A, CRSP70"/>
    <property type="match status" value="1"/>
</dbReference>
<feature type="compositionally biased region" description="Basic and acidic residues" evidence="1">
    <location>
        <begin position="299"/>
        <end position="315"/>
    </location>
</feature>
<dbReference type="Pfam" id="PF08711">
    <property type="entry name" value="Med26"/>
    <property type="match status" value="1"/>
</dbReference>
<proteinExistence type="predicted"/>
<dbReference type="Proteomes" id="UP000636709">
    <property type="component" value="Unassembled WGS sequence"/>
</dbReference>
<keyword evidence="4" id="KW-1185">Reference proteome</keyword>
<dbReference type="PANTHER" id="PTHR47853:SF1">
    <property type="entry name" value="EXPRESSED PROTEIN"/>
    <property type="match status" value="1"/>
</dbReference>
<dbReference type="EMBL" id="JACEFO010000970">
    <property type="protein sequence ID" value="KAF8751341.1"/>
    <property type="molecule type" value="Genomic_DNA"/>
</dbReference>
<comment type="caution">
    <text evidence="3">The sequence shown here is derived from an EMBL/GenBank/DDBJ whole genome shotgun (WGS) entry which is preliminary data.</text>
</comment>
<gene>
    <name evidence="3" type="ORF">HU200_012224</name>
</gene>
<dbReference type="SUPFAM" id="SSF47676">
    <property type="entry name" value="Conserved domain common to transcription factors TFIIS, elongin A, CRSP70"/>
    <property type="match status" value="1"/>
</dbReference>
<feature type="region of interest" description="Disordered" evidence="1">
    <location>
        <begin position="188"/>
        <end position="225"/>
    </location>
</feature>
<dbReference type="InterPro" id="IPR017923">
    <property type="entry name" value="TFIIS_N"/>
</dbReference>
<evidence type="ECO:0000259" key="2">
    <source>
        <dbReference type="Pfam" id="PF08711"/>
    </source>
</evidence>
<dbReference type="AlphaFoldDB" id="A0A835FFH5"/>
<protein>
    <recommendedName>
        <fullName evidence="2">TFIIS N-terminal domain-containing protein</fullName>
    </recommendedName>
</protein>
<accession>A0A835FFH5</accession>
<reference evidence="3" key="1">
    <citation type="submission" date="2020-07" db="EMBL/GenBank/DDBJ databases">
        <title>Genome sequence and genetic diversity analysis of an under-domesticated orphan crop, white fonio (Digitaria exilis).</title>
        <authorList>
            <person name="Bennetzen J.L."/>
            <person name="Chen S."/>
            <person name="Ma X."/>
            <person name="Wang X."/>
            <person name="Yssel A.E.J."/>
            <person name="Chaluvadi S.R."/>
            <person name="Johnson M."/>
            <person name="Gangashetty P."/>
            <person name="Hamidou F."/>
            <person name="Sanogo M.D."/>
            <person name="Zwaenepoel A."/>
            <person name="Wallace J."/>
            <person name="Van De Peer Y."/>
            <person name="Van Deynze A."/>
        </authorList>
    </citation>
    <scope>NUCLEOTIDE SEQUENCE</scope>
    <source>
        <tissue evidence="3">Leaves</tissue>
    </source>
</reference>
<dbReference type="InterPro" id="IPR035441">
    <property type="entry name" value="TFIIS/LEDGF_dom_sf"/>
</dbReference>
<evidence type="ECO:0000256" key="1">
    <source>
        <dbReference type="SAM" id="MobiDB-lite"/>
    </source>
</evidence>